<dbReference type="PROSITE" id="PS50995">
    <property type="entry name" value="HTH_MARR_2"/>
    <property type="match status" value="1"/>
</dbReference>
<dbReference type="InterPro" id="IPR036390">
    <property type="entry name" value="WH_DNA-bd_sf"/>
</dbReference>
<dbReference type="InterPro" id="IPR036388">
    <property type="entry name" value="WH-like_DNA-bd_sf"/>
</dbReference>
<dbReference type="SMART" id="SM00347">
    <property type="entry name" value="HTH_MARR"/>
    <property type="match status" value="1"/>
</dbReference>
<dbReference type="InterPro" id="IPR052526">
    <property type="entry name" value="HTH-type_Bedaq_tolerance"/>
</dbReference>
<dbReference type="PANTHER" id="PTHR39515:SF2">
    <property type="entry name" value="HTH-TYPE TRANSCRIPTIONAL REGULATOR RV0880"/>
    <property type="match status" value="1"/>
</dbReference>
<comment type="caution">
    <text evidence="2">The sequence shown here is derived from an EMBL/GenBank/DDBJ whole genome shotgun (WGS) entry which is preliminary data.</text>
</comment>
<name>A0A0F0LAH6_9MICO</name>
<dbReference type="InterPro" id="IPR000835">
    <property type="entry name" value="HTH_MarR-typ"/>
</dbReference>
<evidence type="ECO:0000313" key="2">
    <source>
        <dbReference type="EMBL" id="KJL28581.1"/>
    </source>
</evidence>
<dbReference type="EMBL" id="JYIT01000050">
    <property type="protein sequence ID" value="KJL28581.1"/>
    <property type="molecule type" value="Genomic_DNA"/>
</dbReference>
<keyword evidence="3" id="KW-1185">Reference proteome</keyword>
<dbReference type="GO" id="GO:0003700">
    <property type="term" value="F:DNA-binding transcription factor activity"/>
    <property type="evidence" value="ECO:0007669"/>
    <property type="project" value="InterPro"/>
</dbReference>
<dbReference type="AlphaFoldDB" id="A0A0F0LAH6"/>
<dbReference type="PATRIC" id="fig|582680.7.peg.403"/>
<protein>
    <submittedName>
        <fullName evidence="2">MarR family protein</fullName>
    </submittedName>
</protein>
<evidence type="ECO:0000313" key="3">
    <source>
        <dbReference type="Proteomes" id="UP000033448"/>
    </source>
</evidence>
<dbReference type="Pfam" id="PF01047">
    <property type="entry name" value="MarR"/>
    <property type="match status" value="1"/>
</dbReference>
<dbReference type="PANTHER" id="PTHR39515">
    <property type="entry name" value="CONSERVED PROTEIN"/>
    <property type="match status" value="1"/>
</dbReference>
<dbReference type="RefSeq" id="WP_248700344.1">
    <property type="nucleotide sequence ID" value="NZ_JYIT01000050.1"/>
</dbReference>
<reference evidence="2 3" key="1">
    <citation type="submission" date="2015-02" db="EMBL/GenBank/DDBJ databases">
        <title>Draft genome sequences of ten Microbacterium spp. with emphasis on heavy metal contaminated environments.</title>
        <authorList>
            <person name="Corretto E."/>
        </authorList>
    </citation>
    <scope>NUCLEOTIDE SEQUENCE [LARGE SCALE GENOMIC DNA]</scope>
    <source>
        <strain evidence="2 3">DSM 23848</strain>
    </source>
</reference>
<evidence type="ECO:0000259" key="1">
    <source>
        <dbReference type="PROSITE" id="PS50995"/>
    </source>
</evidence>
<feature type="domain" description="HTH marR-type" evidence="1">
    <location>
        <begin position="15"/>
        <end position="150"/>
    </location>
</feature>
<dbReference type="Gene3D" id="1.10.10.10">
    <property type="entry name" value="Winged helix-like DNA-binding domain superfamily/Winged helix DNA-binding domain"/>
    <property type="match status" value="1"/>
</dbReference>
<dbReference type="SUPFAM" id="SSF46785">
    <property type="entry name" value="Winged helix' DNA-binding domain"/>
    <property type="match status" value="1"/>
</dbReference>
<gene>
    <name evidence="2" type="ORF">RL72_00387</name>
</gene>
<dbReference type="Proteomes" id="UP000033448">
    <property type="component" value="Unassembled WGS sequence"/>
</dbReference>
<sequence length="150" mass="15698">MTEKPPVADASAVSALQTALDLRAVVARLLRQFREAGADETITPSQASALARLGKGGVSTVSALATAERVRPQSMAATVDALETLGLITRNQDPGDGRRQIIELTAAGRARVEGQKDSAAAWLEHALDGLDASELRTISAATALLERMLP</sequence>
<organism evidence="2 3">
    <name type="scientific">Microbacterium azadirachtae</name>
    <dbReference type="NCBI Taxonomy" id="582680"/>
    <lineage>
        <taxon>Bacteria</taxon>
        <taxon>Bacillati</taxon>
        <taxon>Actinomycetota</taxon>
        <taxon>Actinomycetes</taxon>
        <taxon>Micrococcales</taxon>
        <taxon>Microbacteriaceae</taxon>
        <taxon>Microbacterium</taxon>
    </lineage>
</organism>
<accession>A0A0F0LAH6</accession>
<proteinExistence type="predicted"/>